<keyword evidence="1" id="KW-0812">Transmembrane</keyword>
<evidence type="ECO:0000313" key="4">
    <source>
        <dbReference type="Proteomes" id="UP000063781"/>
    </source>
</evidence>
<organism evidence="2 4">
    <name type="scientific">Erysipelothrix larvae</name>
    <dbReference type="NCBI Taxonomy" id="1514105"/>
    <lineage>
        <taxon>Bacteria</taxon>
        <taxon>Bacillati</taxon>
        <taxon>Bacillota</taxon>
        <taxon>Erysipelotrichia</taxon>
        <taxon>Erysipelotrichales</taxon>
        <taxon>Erysipelotrichaceae</taxon>
        <taxon>Erysipelothrix</taxon>
    </lineage>
</organism>
<dbReference type="STRING" id="1514105.AOC36_07160"/>
<dbReference type="EMBL" id="CP013214">
    <property type="protein sequence ID" value="AMC94687.1"/>
    <property type="molecule type" value="Genomic_DNA"/>
</dbReference>
<dbReference type="KEGG" id="erl:AOC36_07160"/>
<feature type="transmembrane region" description="Helical" evidence="1">
    <location>
        <begin position="182"/>
        <end position="201"/>
    </location>
</feature>
<accession>A0A0X8H0J2</accession>
<feature type="transmembrane region" description="Helical" evidence="1">
    <location>
        <begin position="227"/>
        <end position="246"/>
    </location>
</feature>
<dbReference type="Proteomes" id="UP000063781">
    <property type="component" value="Plasmid unnamed"/>
</dbReference>
<evidence type="ECO:0000313" key="2">
    <source>
        <dbReference type="EMBL" id="AMC93769.1"/>
    </source>
</evidence>
<dbReference type="OrthoDB" id="116789at2"/>
<dbReference type="EMBL" id="CP013213">
    <property type="protein sequence ID" value="AMC93769.1"/>
    <property type="molecule type" value="Genomic_DNA"/>
</dbReference>
<gene>
    <name evidence="2" type="ORF">AOC36_07160</name>
    <name evidence="3" type="ORF">AOC36_11665</name>
</gene>
<sequence length="333" mass="37390">MMNHYIERYIADVVRRLPENQRKDVSLELNSLIEDMLEETDDVKTVLQTLGNPKDLASKYREKPRYLISPDIFDQYIDTLKLVVRIVLIVSSVIAGIVIVSDVIGAPLHTMDTQSLIVFIITRIFANLSVIISMSVTAIVGVTLVYAILEAHGPDLSHKEWSVDDLPPLEKENMKRISKGEVITEIVMTLFFVSILLAMVLNDMNIPLIIDGTIETYVFNLEVLHQYALLITLSASLDILSSVLKLAFDRYNFVVAISTLISNAFAMVVAVIVLLNSNLITPEFSQFLKTILPVQGISLTFAIIFAILCVISIYDIGSTFYYTIKNNRLTSKR</sequence>
<keyword evidence="3" id="KW-0614">Plasmid</keyword>
<evidence type="ECO:0000256" key="1">
    <source>
        <dbReference type="SAM" id="Phobius"/>
    </source>
</evidence>
<feature type="transmembrane region" description="Helical" evidence="1">
    <location>
        <begin position="82"/>
        <end position="104"/>
    </location>
</feature>
<feature type="transmembrane region" description="Helical" evidence="1">
    <location>
        <begin position="253"/>
        <end position="277"/>
    </location>
</feature>
<dbReference type="Proteomes" id="UP000063781">
    <property type="component" value="Chromosome"/>
</dbReference>
<feature type="transmembrane region" description="Helical" evidence="1">
    <location>
        <begin position="297"/>
        <end position="324"/>
    </location>
</feature>
<keyword evidence="1" id="KW-0472">Membrane</keyword>
<dbReference type="KEGG" id="erl:AOC36_11665"/>
<name>A0A0X8H0J2_9FIRM</name>
<geneLocation type="plasmid" evidence="3">
    <name>unnamed</name>
</geneLocation>
<keyword evidence="1" id="KW-1133">Transmembrane helix</keyword>
<dbReference type="Pfam" id="PF22564">
    <property type="entry name" value="HAAS"/>
    <property type="match status" value="1"/>
</dbReference>
<evidence type="ECO:0000313" key="3">
    <source>
        <dbReference type="EMBL" id="AMC94687.1"/>
    </source>
</evidence>
<reference evidence="2 4" key="1">
    <citation type="submission" date="2015-10" db="EMBL/GenBank/DDBJ databases">
        <title>Erysipelothrix larvae sp. LV19 isolated from the larval gut of the rhinoceros beetle, Trypoxylus dichotomus.</title>
        <authorList>
            <person name="Lim S."/>
            <person name="Kim B.-C."/>
        </authorList>
    </citation>
    <scope>NUCLEOTIDE SEQUENCE [LARGE SCALE GENOMIC DNA]</scope>
    <source>
        <strain evidence="2 4">LV19</strain>
        <plasmid evidence="4">Plasmid</plasmid>
        <plasmid evidence="3">unnamed</plasmid>
    </source>
</reference>
<proteinExistence type="predicted"/>
<keyword evidence="4" id="KW-1185">Reference proteome</keyword>
<dbReference type="RefSeq" id="WP_067632859.1">
    <property type="nucleotide sequence ID" value="NZ_CP013213.1"/>
</dbReference>
<feature type="transmembrane region" description="Helical" evidence="1">
    <location>
        <begin position="116"/>
        <end position="149"/>
    </location>
</feature>
<dbReference type="AlphaFoldDB" id="A0A0X8H0J2"/>
<protein>
    <submittedName>
        <fullName evidence="2">Uncharacterized protein</fullName>
    </submittedName>
</protein>